<organism evidence="2 3">
    <name type="scientific">Amylocarpus encephaloides</name>
    <dbReference type="NCBI Taxonomy" id="45428"/>
    <lineage>
        <taxon>Eukaryota</taxon>
        <taxon>Fungi</taxon>
        <taxon>Dikarya</taxon>
        <taxon>Ascomycota</taxon>
        <taxon>Pezizomycotina</taxon>
        <taxon>Leotiomycetes</taxon>
        <taxon>Helotiales</taxon>
        <taxon>Helotiales incertae sedis</taxon>
        <taxon>Amylocarpus</taxon>
    </lineage>
</organism>
<proteinExistence type="predicted"/>
<comment type="caution">
    <text evidence="2">The sequence shown here is derived from an EMBL/GenBank/DDBJ whole genome shotgun (WGS) entry which is preliminary data.</text>
</comment>
<feature type="compositionally biased region" description="Low complexity" evidence="1">
    <location>
        <begin position="239"/>
        <end position="254"/>
    </location>
</feature>
<dbReference type="CDD" id="cd19817">
    <property type="entry name" value="Bbox1_ANCHR-like"/>
    <property type="match status" value="1"/>
</dbReference>
<dbReference type="Pfam" id="PF22586">
    <property type="entry name" value="ANCHR-like_BBOX"/>
    <property type="match status" value="1"/>
</dbReference>
<sequence>MPDPPSYDQTLLDRLNALKKSYVQLNSQTPIAPIPREESTPETDLSARLRSLRNGSLSPAGSPAAKNAAPKTFNAAPVTLPQSEAPDPLRNPTTDLDDQTLEELLAELTPDDKWNLKPDEPYDIQRLLNEAKRALPQDEVSPNVRYDGQRMSADSQGALTRDLDMSVFTSMVDKDEEDEPEKGEAAHAGSKDSSREVDDIIQRAMDDASLEKGQHGADNSELVRRDGKSGTEDSANGISLPSSPSALPEPTTTDTTRDRKSVDFENDIASRMTALSSLGLPSTPTTIKDYLDLPSAPTSKPGAVVPKDLFPPEEIDSWCIICQDDATVKCMGCDGDLYCANCWKEGHMGPDVGYEEKTHKWTKYRKPN</sequence>
<dbReference type="SUPFAM" id="SSF57845">
    <property type="entry name" value="B-box zinc-binding domain"/>
    <property type="match status" value="1"/>
</dbReference>
<feature type="region of interest" description="Disordered" evidence="1">
    <location>
        <begin position="133"/>
        <end position="261"/>
    </location>
</feature>
<feature type="compositionally biased region" description="Basic and acidic residues" evidence="1">
    <location>
        <begin position="221"/>
        <end position="231"/>
    </location>
</feature>
<evidence type="ECO:0000313" key="2">
    <source>
        <dbReference type="EMBL" id="KAG9230170.1"/>
    </source>
</evidence>
<name>A0A9P7YAI2_9HELO</name>
<evidence type="ECO:0008006" key="4">
    <source>
        <dbReference type="Google" id="ProtNLM"/>
    </source>
</evidence>
<evidence type="ECO:0000256" key="1">
    <source>
        <dbReference type="SAM" id="MobiDB-lite"/>
    </source>
</evidence>
<dbReference type="OrthoDB" id="5407799at2759"/>
<dbReference type="Proteomes" id="UP000824998">
    <property type="component" value="Unassembled WGS sequence"/>
</dbReference>
<dbReference type="PANTHER" id="PTHR46603:SF1">
    <property type="entry name" value="ABSCISSION_NOCUT CHECKPOINT REGULATOR"/>
    <property type="match status" value="1"/>
</dbReference>
<reference evidence="2" key="1">
    <citation type="journal article" date="2021" name="IMA Fungus">
        <title>Genomic characterization of three marine fungi, including Emericellopsis atlantica sp. nov. with signatures of a generalist lifestyle and marine biomass degradation.</title>
        <authorList>
            <person name="Hagestad O.C."/>
            <person name="Hou L."/>
            <person name="Andersen J.H."/>
            <person name="Hansen E.H."/>
            <person name="Altermark B."/>
            <person name="Li C."/>
            <person name="Kuhnert E."/>
            <person name="Cox R.J."/>
            <person name="Crous P.W."/>
            <person name="Spatafora J.W."/>
            <person name="Lail K."/>
            <person name="Amirebrahimi M."/>
            <person name="Lipzen A."/>
            <person name="Pangilinan J."/>
            <person name="Andreopoulos W."/>
            <person name="Hayes R.D."/>
            <person name="Ng V."/>
            <person name="Grigoriev I.V."/>
            <person name="Jackson S.A."/>
            <person name="Sutton T.D.S."/>
            <person name="Dobson A.D.W."/>
            <person name="Rama T."/>
        </authorList>
    </citation>
    <scope>NUCLEOTIDE SEQUENCE</scope>
    <source>
        <strain evidence="2">TRa018bII</strain>
    </source>
</reference>
<evidence type="ECO:0000313" key="3">
    <source>
        <dbReference type="Proteomes" id="UP000824998"/>
    </source>
</evidence>
<accession>A0A9P7YAI2</accession>
<dbReference type="InterPro" id="IPR044553">
    <property type="entry name" value="Bbox1_ANCHR"/>
</dbReference>
<feature type="compositionally biased region" description="Basic and acidic residues" evidence="1">
    <location>
        <begin position="182"/>
        <end position="215"/>
    </location>
</feature>
<dbReference type="AlphaFoldDB" id="A0A9P7YAI2"/>
<protein>
    <recommendedName>
        <fullName evidence="4">Abscission/NoCut checkpoint regulator</fullName>
    </recommendedName>
</protein>
<gene>
    <name evidence="2" type="ORF">BJ875DRAFT_165467</name>
</gene>
<feature type="region of interest" description="Disordered" evidence="1">
    <location>
        <begin position="27"/>
        <end position="95"/>
    </location>
</feature>
<dbReference type="PANTHER" id="PTHR46603">
    <property type="entry name" value="ABSCISSION/NOCUT CHECKPOINT REGULATOR"/>
    <property type="match status" value="1"/>
</dbReference>
<dbReference type="EMBL" id="MU251695">
    <property type="protein sequence ID" value="KAG9230170.1"/>
    <property type="molecule type" value="Genomic_DNA"/>
</dbReference>
<keyword evidence="3" id="KW-1185">Reference proteome</keyword>